<keyword evidence="2" id="KW-1185">Reference proteome</keyword>
<comment type="caution">
    <text evidence="1">The sequence shown here is derived from an EMBL/GenBank/DDBJ whole genome shotgun (WGS) entry which is preliminary data.</text>
</comment>
<dbReference type="AlphaFoldDB" id="A0AA39GNE8"/>
<dbReference type="EMBL" id="JAPDFR010000002">
    <property type="protein sequence ID" value="KAK0389848.1"/>
    <property type="molecule type" value="Genomic_DNA"/>
</dbReference>
<proteinExistence type="predicted"/>
<gene>
    <name evidence="1" type="ORF">NLU13_3421</name>
</gene>
<accession>A0AA39GNE8</accession>
<reference evidence="1" key="1">
    <citation type="submission" date="2022-10" db="EMBL/GenBank/DDBJ databases">
        <title>Determination and structural analysis of whole genome sequence of Sarocladium strictum F4-1.</title>
        <authorList>
            <person name="Hu L."/>
            <person name="Jiang Y."/>
        </authorList>
    </citation>
    <scope>NUCLEOTIDE SEQUENCE</scope>
    <source>
        <strain evidence="1">F4-1</strain>
    </source>
</reference>
<sequence length="122" mass="13140">MPSREGKACMAPFDHNFIRSVRPPTDYLGIGWGDEAQCFQADICSGSAHGVASGSPHSPHQQLRKWRSVHGGTRRCFCKTVLSSWTDCKATAVAQRGTCAGTEAQKTRILSIGQYEGTVSPG</sequence>
<name>A0AA39GNE8_SARSR</name>
<dbReference type="Proteomes" id="UP001175261">
    <property type="component" value="Unassembled WGS sequence"/>
</dbReference>
<evidence type="ECO:0000313" key="2">
    <source>
        <dbReference type="Proteomes" id="UP001175261"/>
    </source>
</evidence>
<protein>
    <submittedName>
        <fullName evidence="1">Uncharacterized protein</fullName>
    </submittedName>
</protein>
<organism evidence="1 2">
    <name type="scientific">Sarocladium strictum</name>
    <name type="common">Black bundle disease fungus</name>
    <name type="synonym">Acremonium strictum</name>
    <dbReference type="NCBI Taxonomy" id="5046"/>
    <lineage>
        <taxon>Eukaryota</taxon>
        <taxon>Fungi</taxon>
        <taxon>Dikarya</taxon>
        <taxon>Ascomycota</taxon>
        <taxon>Pezizomycotina</taxon>
        <taxon>Sordariomycetes</taxon>
        <taxon>Hypocreomycetidae</taxon>
        <taxon>Hypocreales</taxon>
        <taxon>Sarocladiaceae</taxon>
        <taxon>Sarocladium</taxon>
    </lineage>
</organism>
<evidence type="ECO:0000313" key="1">
    <source>
        <dbReference type="EMBL" id="KAK0389848.1"/>
    </source>
</evidence>